<dbReference type="EMBL" id="LGTW01000003">
    <property type="protein sequence ID" value="KWX25061.1"/>
    <property type="molecule type" value="Genomic_DNA"/>
</dbReference>
<evidence type="ECO:0000313" key="2">
    <source>
        <dbReference type="Proteomes" id="UP000070612"/>
    </source>
</evidence>
<dbReference type="Proteomes" id="UP000070612">
    <property type="component" value="Unassembled WGS sequence"/>
</dbReference>
<sequence>MDHNRLEYLDQATYLSLRATGRAQLAQSVWVYERPLDYAGLKTFHQNFGYGLAGRRIEHSALPFGRHRWVSSVGPATEIDIAEDARPRTALSDWIDERAEQPVDPQRGPGWHLGVLPMTDGSTAVSLVGSHCLFDGLGFLQTIADAVNGTVRAFGYPPPRSRTRRRAIIDDAIQTARDLPALGGALAAGVKLARAARHEQSASASPAAVPPGATGADDHRGIVVPTVTVFVDIAAWDRAAEERGGNSHSLLAGLSSRLGTRLNRRRADDGTVALLIAISDRAPDDTRANALRFARVNVEAATASTDLKTPRAAIRSALAELRETPDETFALLPLTPFIPKRAVKRMGAMVFGDLPVSCSNLGDVDPAVGRVDGTDADYVMWRPVDQNVKRAQIEGAGGQLVLAAGRITGKISISVVAYQPGAPNTKAWLRTLAGEVLDEFGLTAEIV</sequence>
<name>A0A132PRU1_9MYCO</name>
<dbReference type="RefSeq" id="WP_067845310.1">
    <property type="nucleotide sequence ID" value="NZ_LGTW01000003.1"/>
</dbReference>
<dbReference type="STRING" id="59750.AWC31_29225"/>
<organism evidence="1 2">
    <name type="scientific">Mycolicibacterium wolinskyi</name>
    <dbReference type="NCBI Taxonomy" id="59750"/>
    <lineage>
        <taxon>Bacteria</taxon>
        <taxon>Bacillati</taxon>
        <taxon>Actinomycetota</taxon>
        <taxon>Actinomycetes</taxon>
        <taxon>Mycobacteriales</taxon>
        <taxon>Mycobacteriaceae</taxon>
        <taxon>Mycolicibacterium</taxon>
    </lineage>
</organism>
<proteinExistence type="predicted"/>
<protein>
    <recommendedName>
        <fullName evidence="3">Diacylglycerol O-acyltransferase</fullName>
    </recommendedName>
</protein>
<dbReference type="Gene3D" id="3.30.559.10">
    <property type="entry name" value="Chloramphenicol acetyltransferase-like domain"/>
    <property type="match status" value="1"/>
</dbReference>
<dbReference type="InterPro" id="IPR023213">
    <property type="entry name" value="CAT-like_dom_sf"/>
</dbReference>
<evidence type="ECO:0000313" key="1">
    <source>
        <dbReference type="EMBL" id="KWX25061.1"/>
    </source>
</evidence>
<dbReference type="SUPFAM" id="SSF52777">
    <property type="entry name" value="CoA-dependent acyltransferases"/>
    <property type="match status" value="1"/>
</dbReference>
<accession>A0A132PRU1</accession>
<keyword evidence="2" id="KW-1185">Reference proteome</keyword>
<reference evidence="1 2" key="1">
    <citation type="submission" date="2015-07" db="EMBL/GenBank/DDBJ databases">
        <title>A draft genome sequence of Mycobacterium wolinskyi.</title>
        <authorList>
            <person name="de Man T.J."/>
            <person name="Perry K.A."/>
            <person name="Coulliette A.D."/>
            <person name="Jensen B."/>
            <person name="Toney N.C."/>
            <person name="Limbago B.M."/>
            <person name="Noble-Wang J."/>
        </authorList>
    </citation>
    <scope>NUCLEOTIDE SEQUENCE [LARGE SCALE GENOMIC DNA]</scope>
    <source>
        <strain evidence="1 2">CDC_01</strain>
    </source>
</reference>
<dbReference type="AlphaFoldDB" id="A0A132PRU1"/>
<gene>
    <name evidence="1" type="ORF">AFM11_06450</name>
</gene>
<evidence type="ECO:0008006" key="3">
    <source>
        <dbReference type="Google" id="ProtNLM"/>
    </source>
</evidence>
<dbReference type="PATRIC" id="fig|59750.3.peg.4483"/>
<comment type="caution">
    <text evidence="1">The sequence shown here is derived from an EMBL/GenBank/DDBJ whole genome shotgun (WGS) entry which is preliminary data.</text>
</comment>